<evidence type="ECO:0000256" key="3">
    <source>
        <dbReference type="ARBA" id="ARBA00004613"/>
    </source>
</evidence>
<organism evidence="8 9">
    <name type="scientific">Methanobrevibacter arboriphilus</name>
    <dbReference type="NCBI Taxonomy" id="39441"/>
    <lineage>
        <taxon>Archaea</taxon>
        <taxon>Methanobacteriati</taxon>
        <taxon>Methanobacteriota</taxon>
        <taxon>Methanomada group</taxon>
        <taxon>Methanobacteria</taxon>
        <taxon>Methanobacteriales</taxon>
        <taxon>Methanobacteriaceae</taxon>
        <taxon>Methanobrevibacter</taxon>
    </lineage>
</organism>
<proteinExistence type="predicted"/>
<keyword evidence="7" id="KW-0998">Cell outer membrane</keyword>
<dbReference type="RefSeq" id="WP_278522131.1">
    <property type="nucleotide sequence ID" value="NZ_JADIIN010000022.1"/>
</dbReference>
<dbReference type="InterPro" id="IPR003368">
    <property type="entry name" value="POMP_repeat"/>
</dbReference>
<comment type="caution">
    <text evidence="8">The sequence shown here is derived from an EMBL/GenBank/DDBJ whole genome shotgun (WGS) entry which is preliminary data.</text>
</comment>
<dbReference type="InterPro" id="IPR011050">
    <property type="entry name" value="Pectin_lyase_fold/virulence"/>
</dbReference>
<dbReference type="Proteomes" id="UP000658733">
    <property type="component" value="Unassembled WGS sequence"/>
</dbReference>
<evidence type="ECO:0000256" key="6">
    <source>
        <dbReference type="ARBA" id="ARBA00023136"/>
    </source>
</evidence>
<dbReference type="NCBIfam" id="TIGR01376">
    <property type="entry name" value="POMP_repeat"/>
    <property type="match status" value="1"/>
</dbReference>
<dbReference type="InterPro" id="IPR012334">
    <property type="entry name" value="Pectin_lyas_fold"/>
</dbReference>
<dbReference type="InterPro" id="IPR006626">
    <property type="entry name" value="PbH1"/>
</dbReference>
<accession>A0A843AGW6</accession>
<keyword evidence="4" id="KW-0964">Secreted</keyword>
<evidence type="ECO:0000256" key="1">
    <source>
        <dbReference type="ARBA" id="ARBA00004196"/>
    </source>
</evidence>
<protein>
    <recommendedName>
        <fullName evidence="10">Adhesin-like protein</fullName>
    </recommendedName>
</protein>
<evidence type="ECO:0000313" key="8">
    <source>
        <dbReference type="EMBL" id="MBF4468356.1"/>
    </source>
</evidence>
<evidence type="ECO:0000313" key="9">
    <source>
        <dbReference type="Proteomes" id="UP000658733"/>
    </source>
</evidence>
<name>A0A843AGW6_METAZ</name>
<evidence type="ECO:0000256" key="5">
    <source>
        <dbReference type="ARBA" id="ARBA00022729"/>
    </source>
</evidence>
<dbReference type="SMART" id="SM00710">
    <property type="entry name" value="PbH1"/>
    <property type="match status" value="8"/>
</dbReference>
<dbReference type="EMBL" id="JADIIN010000022">
    <property type="protein sequence ID" value="MBF4468356.1"/>
    <property type="molecule type" value="Genomic_DNA"/>
</dbReference>
<evidence type="ECO:0000256" key="4">
    <source>
        <dbReference type="ARBA" id="ARBA00022525"/>
    </source>
</evidence>
<sequence length="648" mass="71951">MSFERFLLIFIAFFICLTFVSNVSASNIYVEGSNDSFGDGSSNNPYNNLKIAFNKSNSGFGDTIIIGGGKYKASDSNTNLIISRNVSIYGAKYYYKDKNIEDTVIDGGNYTRFFNISKGVTVNIYGITFINGNHKPSMAINSSNSSNYSISTVIPMVIGGNREIFVYGGSGGAIYNEGTLNIDGCKFENNLASNHGGAIYNSGNCNIIRSIFINNTALHYSYTLSIMCGGGYNVYEGSGGAITNNNGNLTILYSNFTSNNATTGAAVYSINNSNLTIEYSGFYYNSVSKGAIYSCKSSNLSIIRSNLINNGKDGILIFTEGKAKIMYNNISGAYNSIYSNGNSTIMNNNIFKAYYGIYNYGFAIVEKNIIKSCVVGIYNEFNPIKILYNILNNNRYSIINYGSYSTIYGNALKNISYGISNNADYVNIKNNNISAMNYGIYLYGEYNNLYNNFINSGGYGIKIRGNSNNINAGSFGSIIAKKGIYIVGHKNILKNLKIKSKIYLINVTGNKNSIFFKVLTKNIMFGVHFKGLYNRLNGNIIISWHYCIGCHPIKIFVNINITPNSTIKQNKYPKIKIFSVKSNNKTNNNDIKENKSLKKKVENNSFLSVLESFFDSFRIYFENLFDFVENLFSDLLNDLNGVFSYIKI</sequence>
<dbReference type="Gene3D" id="2.160.20.10">
    <property type="entry name" value="Single-stranded right-handed beta-helix, Pectin lyase-like"/>
    <property type="match status" value="1"/>
</dbReference>
<gene>
    <name evidence="8" type="ORF">ISP01_03025</name>
</gene>
<keyword evidence="6" id="KW-0472">Membrane</keyword>
<evidence type="ECO:0008006" key="10">
    <source>
        <dbReference type="Google" id="ProtNLM"/>
    </source>
</evidence>
<comment type="subcellular location">
    <subcellularLocation>
        <location evidence="1">Cell envelope</location>
    </subcellularLocation>
    <subcellularLocation>
        <location evidence="2">Cell outer membrane</location>
    </subcellularLocation>
    <subcellularLocation>
        <location evidence="3">Secreted</location>
    </subcellularLocation>
</comment>
<evidence type="ECO:0000256" key="2">
    <source>
        <dbReference type="ARBA" id="ARBA00004442"/>
    </source>
</evidence>
<dbReference type="GO" id="GO:0005576">
    <property type="term" value="C:extracellular region"/>
    <property type="evidence" value="ECO:0007669"/>
    <property type="project" value="UniProtKB-SubCell"/>
</dbReference>
<keyword evidence="5" id="KW-0732">Signal</keyword>
<dbReference type="AlphaFoldDB" id="A0A843AGW6"/>
<evidence type="ECO:0000256" key="7">
    <source>
        <dbReference type="ARBA" id="ARBA00023237"/>
    </source>
</evidence>
<reference evidence="8" key="1">
    <citation type="submission" date="2020-10" db="EMBL/GenBank/DDBJ databases">
        <title>Dehalococcoides mccartyi of a TCE/Cr reducing biochatode.</title>
        <authorList>
            <person name="Matturro B."/>
        </authorList>
    </citation>
    <scope>NUCLEOTIDE SEQUENCE</scope>
    <source>
        <strain evidence="8">Bin4</strain>
    </source>
</reference>
<dbReference type="SUPFAM" id="SSF51126">
    <property type="entry name" value="Pectin lyase-like"/>
    <property type="match status" value="1"/>
</dbReference>